<protein>
    <submittedName>
        <fullName evidence="2">Uncharacterized protein</fullName>
    </submittedName>
</protein>
<proteinExistence type="predicted"/>
<dbReference type="NCBIfam" id="NF038403">
    <property type="entry name" value="perm_prefix_1"/>
    <property type="match status" value="1"/>
</dbReference>
<dbReference type="RefSeq" id="WP_091087197.1">
    <property type="nucleotide sequence ID" value="NZ_FMHT01000003.1"/>
</dbReference>
<dbReference type="AlphaFoldDB" id="A0A1C6SW64"/>
<organism evidence="2 3">
    <name type="scientific">Micromonospora nigra</name>
    <dbReference type="NCBI Taxonomy" id="145857"/>
    <lineage>
        <taxon>Bacteria</taxon>
        <taxon>Bacillati</taxon>
        <taxon>Actinomycetota</taxon>
        <taxon>Actinomycetes</taxon>
        <taxon>Micromonosporales</taxon>
        <taxon>Micromonosporaceae</taxon>
        <taxon>Micromonospora</taxon>
    </lineage>
</organism>
<gene>
    <name evidence="2" type="ORF">GA0070616_4732</name>
</gene>
<sequence>MTSLTDRYLAATLRSVPAARREEIATELRASIADMIEGRTAAGQDPAAAEREVLTELGNPTQLAARYADRRLQLIGPAYYLVWQRLLITLLSIIPAVVGVIVAVLDATVGDNPGGAIGKGVVAAFQTAVQIAFWVTVVFAVMERLGTPLNLPAWNVDQLPDEPVERDARLIDTCAGIAFIVITIAFLFWQHFQSVVPGEGDGLPFIDPALWSSWLPVLLAVLVASIGVEIAKYRAGRWTWPLVGVNAVLNLAFAVPLVWLLLTDRLINPDLVDRFEWLREGGSDTAVRVAVVVVAVIVVWDVIDSVIKARRAAVR</sequence>
<feature type="transmembrane region" description="Helical" evidence="1">
    <location>
        <begin position="86"/>
        <end position="105"/>
    </location>
</feature>
<evidence type="ECO:0000256" key="1">
    <source>
        <dbReference type="SAM" id="Phobius"/>
    </source>
</evidence>
<dbReference type="Proteomes" id="UP000199699">
    <property type="component" value="Unassembled WGS sequence"/>
</dbReference>
<name>A0A1C6SW64_9ACTN</name>
<keyword evidence="1" id="KW-0472">Membrane</keyword>
<evidence type="ECO:0000313" key="2">
    <source>
        <dbReference type="EMBL" id="SCL33513.1"/>
    </source>
</evidence>
<dbReference type="OrthoDB" id="3171769at2"/>
<dbReference type="STRING" id="145857.GA0070616_4732"/>
<dbReference type="Pfam" id="PF22564">
    <property type="entry name" value="HAAS"/>
    <property type="match status" value="1"/>
</dbReference>
<dbReference type="InterPro" id="IPR047928">
    <property type="entry name" value="Perm_prefix_1"/>
</dbReference>
<accession>A0A1C6SW64</accession>
<feature type="transmembrane region" description="Helical" evidence="1">
    <location>
        <begin position="117"/>
        <end position="141"/>
    </location>
</feature>
<feature type="transmembrane region" description="Helical" evidence="1">
    <location>
        <begin position="240"/>
        <end position="262"/>
    </location>
</feature>
<reference evidence="2 3" key="1">
    <citation type="submission" date="2016-06" db="EMBL/GenBank/DDBJ databases">
        <authorList>
            <person name="Kjaerup R.B."/>
            <person name="Dalgaard T.S."/>
            <person name="Juul-Madsen H.R."/>
        </authorList>
    </citation>
    <scope>NUCLEOTIDE SEQUENCE [LARGE SCALE GENOMIC DNA]</scope>
    <source>
        <strain evidence="2 3">DSM 43818</strain>
    </source>
</reference>
<feature type="transmembrane region" description="Helical" evidence="1">
    <location>
        <begin position="170"/>
        <end position="189"/>
    </location>
</feature>
<evidence type="ECO:0000313" key="3">
    <source>
        <dbReference type="Proteomes" id="UP000199699"/>
    </source>
</evidence>
<keyword evidence="3" id="KW-1185">Reference proteome</keyword>
<dbReference type="EMBL" id="FMHT01000003">
    <property type="protein sequence ID" value="SCL33513.1"/>
    <property type="molecule type" value="Genomic_DNA"/>
</dbReference>
<keyword evidence="1" id="KW-0812">Transmembrane</keyword>
<keyword evidence="1" id="KW-1133">Transmembrane helix</keyword>
<feature type="transmembrane region" description="Helical" evidence="1">
    <location>
        <begin position="209"/>
        <end position="228"/>
    </location>
</feature>
<feature type="transmembrane region" description="Helical" evidence="1">
    <location>
        <begin position="285"/>
        <end position="303"/>
    </location>
</feature>